<proteinExistence type="predicted"/>
<evidence type="ECO:0000256" key="1">
    <source>
        <dbReference type="SAM" id="Phobius"/>
    </source>
</evidence>
<keyword evidence="3" id="KW-1185">Reference proteome</keyword>
<protein>
    <recommendedName>
        <fullName evidence="4">DUF4131 domain-containing protein</fullName>
    </recommendedName>
</protein>
<sequence>MKYKLKYMIALLLAGSIGMWFMPLIKINSVDISIMDILKVGIGNYGISGTAGEIYPYIEEYFKPKVIVVFIVLVLVLVGAFLTAVISGKKSYVIAIISSIVNNISVISVCLYIKNKMAEVQKALVLLDIGQVMKFSYVTIILWIVMYAVIVLLCILGLWLWRKKEWQEEYVEAMPEKIDSRQNVWERPVAVRQQESTGFEGAVVGETGIFEGKVYSLKERVEVFFEWENGKAVLKKQRNTQNLAGIYYVAKYQEYCIDVFVKSNVFLSSGQPLGAGRTYYLPRGTEIYITNKENQFLLA</sequence>
<feature type="transmembrane region" description="Helical" evidence="1">
    <location>
        <begin position="66"/>
        <end position="86"/>
    </location>
</feature>
<evidence type="ECO:0000313" key="3">
    <source>
        <dbReference type="Proteomes" id="UP001299546"/>
    </source>
</evidence>
<evidence type="ECO:0000313" key="2">
    <source>
        <dbReference type="EMBL" id="MCB7387060.1"/>
    </source>
</evidence>
<feature type="transmembrane region" description="Helical" evidence="1">
    <location>
        <begin position="93"/>
        <end position="115"/>
    </location>
</feature>
<dbReference type="Proteomes" id="UP001299546">
    <property type="component" value="Unassembled WGS sequence"/>
</dbReference>
<keyword evidence="1" id="KW-0812">Transmembrane</keyword>
<feature type="transmembrane region" description="Helical" evidence="1">
    <location>
        <begin position="7"/>
        <end position="25"/>
    </location>
</feature>
<reference evidence="2 3" key="1">
    <citation type="submission" date="2021-10" db="EMBL/GenBank/DDBJ databases">
        <title>Collection of gut derived symbiotic bacterial strains cultured from healthy donors.</title>
        <authorList>
            <person name="Lin H."/>
            <person name="Littmann E."/>
            <person name="Kohout C."/>
            <person name="Pamer E.G."/>
        </authorList>
    </citation>
    <scope>NUCLEOTIDE SEQUENCE [LARGE SCALE GENOMIC DNA]</scope>
    <source>
        <strain evidence="2 3">DFI.1.165</strain>
    </source>
</reference>
<keyword evidence="1" id="KW-1133">Transmembrane helix</keyword>
<accession>A0ABS8DF67</accession>
<feature type="transmembrane region" description="Helical" evidence="1">
    <location>
        <begin position="135"/>
        <end position="161"/>
    </location>
</feature>
<dbReference type="RefSeq" id="WP_154670227.1">
    <property type="nucleotide sequence ID" value="NZ_JAJCIQ010000003.1"/>
</dbReference>
<gene>
    <name evidence="2" type="ORF">LIZ65_07135</name>
</gene>
<keyword evidence="1" id="KW-0472">Membrane</keyword>
<dbReference type="EMBL" id="JAJCIS010000003">
    <property type="protein sequence ID" value="MCB7387060.1"/>
    <property type="molecule type" value="Genomic_DNA"/>
</dbReference>
<evidence type="ECO:0008006" key="4">
    <source>
        <dbReference type="Google" id="ProtNLM"/>
    </source>
</evidence>
<organism evidence="2 3">
    <name type="scientific">Bariatricus massiliensis</name>
    <dbReference type="NCBI Taxonomy" id="1745713"/>
    <lineage>
        <taxon>Bacteria</taxon>
        <taxon>Bacillati</taxon>
        <taxon>Bacillota</taxon>
        <taxon>Clostridia</taxon>
        <taxon>Lachnospirales</taxon>
        <taxon>Lachnospiraceae</taxon>
        <taxon>Bariatricus</taxon>
    </lineage>
</organism>
<name>A0ABS8DF67_9FIRM</name>
<comment type="caution">
    <text evidence="2">The sequence shown here is derived from an EMBL/GenBank/DDBJ whole genome shotgun (WGS) entry which is preliminary data.</text>
</comment>